<dbReference type="EMBL" id="QFQP01000023">
    <property type="protein sequence ID" value="PZR08896.1"/>
    <property type="molecule type" value="Genomic_DNA"/>
</dbReference>
<comment type="caution">
    <text evidence="2">The sequence shown here is derived from an EMBL/GenBank/DDBJ whole genome shotgun (WGS) entry which is preliminary data.</text>
</comment>
<dbReference type="InterPro" id="IPR015943">
    <property type="entry name" value="WD40/YVTN_repeat-like_dom_sf"/>
</dbReference>
<reference evidence="2 3" key="1">
    <citation type="submission" date="2017-08" db="EMBL/GenBank/DDBJ databases">
        <title>Infants hospitalized years apart are colonized by the same room-sourced microbial strains.</title>
        <authorList>
            <person name="Brooks B."/>
            <person name="Olm M.R."/>
            <person name="Firek B.A."/>
            <person name="Baker R."/>
            <person name="Thomas B.C."/>
            <person name="Morowitz M.J."/>
            <person name="Banfield J.F."/>
        </authorList>
    </citation>
    <scope>NUCLEOTIDE SEQUENCE [LARGE SCALE GENOMIC DNA]</scope>
    <source>
        <strain evidence="2">S2_003_000_R2_14</strain>
    </source>
</reference>
<protein>
    <recommendedName>
        <fullName evidence="4">Exo-alpha-sialidase</fullName>
    </recommendedName>
</protein>
<evidence type="ECO:0008006" key="4">
    <source>
        <dbReference type="Google" id="ProtNLM"/>
    </source>
</evidence>
<evidence type="ECO:0000256" key="1">
    <source>
        <dbReference type="SAM" id="MobiDB-lite"/>
    </source>
</evidence>
<accession>A0A2W5T903</accession>
<gene>
    <name evidence="2" type="ORF">DI536_23690</name>
</gene>
<dbReference type="Gene3D" id="2.130.10.10">
    <property type="entry name" value="YVTN repeat-like/Quinoprotein amine dehydrogenase"/>
    <property type="match status" value="1"/>
</dbReference>
<name>A0A2W5T903_9BACT</name>
<feature type="region of interest" description="Disordered" evidence="1">
    <location>
        <begin position="1"/>
        <end position="30"/>
    </location>
</feature>
<evidence type="ECO:0000313" key="2">
    <source>
        <dbReference type="EMBL" id="PZR08896.1"/>
    </source>
</evidence>
<sequence length="307" mass="32114">MVGDVDSGSSFDAGRPDAGPPPIKYTQFTSRSNGWPSGAAVRGAAVLDNVLYAANDQGIYALPATEVTWRRETNPLTGDLVPTSLQRIDQSLVLTAAGSTSGGVWWRDVDTEWARVVTAPDVPTWSLLRKSSDYLLVGTGGLYGSDAFDGTYAQRSDAGVFAQPVRTFVAAPAQQLMFAAGASLAESRDNGVTWSPSTLRGTVDGVAASGAFVVVSTSMDGQQRSDNYGSTFRAQTAPLTGGVTFYVAQGSTFWAGNNGGLFRSDDNGATFTEALNGLPANTAVRGLYFAGGYVVADTVDGPYVTQQ</sequence>
<dbReference type="AlphaFoldDB" id="A0A2W5T903"/>
<evidence type="ECO:0000313" key="3">
    <source>
        <dbReference type="Proteomes" id="UP000249061"/>
    </source>
</evidence>
<dbReference type="SUPFAM" id="SSF110296">
    <property type="entry name" value="Oligoxyloglucan reducing end-specific cellobiohydrolase"/>
    <property type="match status" value="1"/>
</dbReference>
<organism evidence="2 3">
    <name type="scientific">Archangium gephyra</name>
    <dbReference type="NCBI Taxonomy" id="48"/>
    <lineage>
        <taxon>Bacteria</taxon>
        <taxon>Pseudomonadati</taxon>
        <taxon>Myxococcota</taxon>
        <taxon>Myxococcia</taxon>
        <taxon>Myxococcales</taxon>
        <taxon>Cystobacterineae</taxon>
        <taxon>Archangiaceae</taxon>
        <taxon>Archangium</taxon>
    </lineage>
</organism>
<proteinExistence type="predicted"/>
<dbReference type="Proteomes" id="UP000249061">
    <property type="component" value="Unassembled WGS sequence"/>
</dbReference>